<dbReference type="Proteomes" id="UP000730482">
    <property type="component" value="Unassembled WGS sequence"/>
</dbReference>
<gene>
    <name evidence="2" type="ORF">KGQ19_13370</name>
</gene>
<protein>
    <submittedName>
        <fullName evidence="2">YbaK/EbsC family protein</fullName>
    </submittedName>
</protein>
<keyword evidence="3" id="KW-1185">Reference proteome</keyword>
<name>A0ABS5KP90_9ACTN</name>
<dbReference type="InterPro" id="IPR036754">
    <property type="entry name" value="YbaK/aa-tRNA-synt-asso_dom_sf"/>
</dbReference>
<dbReference type="SUPFAM" id="SSF55826">
    <property type="entry name" value="YbaK/ProRS associated domain"/>
    <property type="match status" value="1"/>
</dbReference>
<feature type="domain" description="YbaK/aminoacyl-tRNA synthetase-associated" evidence="1">
    <location>
        <begin position="31"/>
        <end position="139"/>
    </location>
</feature>
<dbReference type="InterPro" id="IPR007214">
    <property type="entry name" value="YbaK/aa-tRNA-synth-assoc-dom"/>
</dbReference>
<dbReference type="Gene3D" id="3.90.960.10">
    <property type="entry name" value="YbaK/aminoacyl-tRNA synthetase-associated domain"/>
    <property type="match status" value="1"/>
</dbReference>
<evidence type="ECO:0000259" key="1">
    <source>
        <dbReference type="Pfam" id="PF04073"/>
    </source>
</evidence>
<organism evidence="2 3">
    <name type="scientific">Catenulispora pinistramenti</name>
    <dbReference type="NCBI Taxonomy" id="2705254"/>
    <lineage>
        <taxon>Bacteria</taxon>
        <taxon>Bacillati</taxon>
        <taxon>Actinomycetota</taxon>
        <taxon>Actinomycetes</taxon>
        <taxon>Catenulisporales</taxon>
        <taxon>Catenulisporaceae</taxon>
        <taxon>Catenulispora</taxon>
    </lineage>
</organism>
<evidence type="ECO:0000313" key="3">
    <source>
        <dbReference type="Proteomes" id="UP000730482"/>
    </source>
</evidence>
<evidence type="ECO:0000313" key="2">
    <source>
        <dbReference type="EMBL" id="MBS2547856.1"/>
    </source>
</evidence>
<reference evidence="2 3" key="1">
    <citation type="submission" date="2020-02" db="EMBL/GenBank/DDBJ databases">
        <title>Acidophilic actinobacteria isolated from forest soil.</title>
        <authorList>
            <person name="Golinska P."/>
        </authorList>
    </citation>
    <scope>NUCLEOTIDE SEQUENCE [LARGE SCALE GENOMIC DNA]</scope>
    <source>
        <strain evidence="2 3">NL8</strain>
    </source>
</reference>
<dbReference type="Pfam" id="PF04073">
    <property type="entry name" value="tRNA_edit"/>
    <property type="match status" value="1"/>
</dbReference>
<dbReference type="EMBL" id="JAAFYZ010000036">
    <property type="protein sequence ID" value="MBS2547856.1"/>
    <property type="molecule type" value="Genomic_DNA"/>
</dbReference>
<proteinExistence type="predicted"/>
<dbReference type="CDD" id="cd04332">
    <property type="entry name" value="YbaK_like"/>
    <property type="match status" value="1"/>
</dbReference>
<dbReference type="RefSeq" id="WP_212009437.1">
    <property type="nucleotide sequence ID" value="NZ_JAAFYZ010000036.1"/>
</dbReference>
<accession>A0ABS5KP90</accession>
<comment type="caution">
    <text evidence="2">The sequence shown here is derived from an EMBL/GenBank/DDBJ whole genome shotgun (WGS) entry which is preliminary data.</text>
</comment>
<sequence length="160" mass="17821">MSANLMMRSQVAADPVSPMTWLRVFELPCEVVSCREAANAKGFPLRHELKSLILKTDEGFAVVHLSGSEFLSLRQVKRFLKSDQARLATPHETASLGARPGAVSPFLPNLWRLPHLIDTDLLTLTWVSTNNGTLNSYIVFDPILLSRAETSSTGQFRRIE</sequence>